<evidence type="ECO:0000313" key="2">
    <source>
        <dbReference type="EMBL" id="KZV47722.1"/>
    </source>
</evidence>
<accession>A0A2Z7CKW0</accession>
<protein>
    <submittedName>
        <fullName evidence="2">DNA binding protein</fullName>
    </submittedName>
</protein>
<proteinExistence type="predicted"/>
<dbReference type="AlphaFoldDB" id="A0A2Z7CKW0"/>
<reference evidence="2 3" key="1">
    <citation type="journal article" date="2015" name="Proc. Natl. Acad. Sci. U.S.A.">
        <title>The resurrection genome of Boea hygrometrica: A blueprint for survival of dehydration.</title>
        <authorList>
            <person name="Xiao L."/>
            <person name="Yang G."/>
            <person name="Zhang L."/>
            <person name="Yang X."/>
            <person name="Zhao S."/>
            <person name="Ji Z."/>
            <person name="Zhou Q."/>
            <person name="Hu M."/>
            <person name="Wang Y."/>
            <person name="Chen M."/>
            <person name="Xu Y."/>
            <person name="Jin H."/>
            <person name="Xiao X."/>
            <person name="Hu G."/>
            <person name="Bao F."/>
            <person name="Hu Y."/>
            <person name="Wan P."/>
            <person name="Li L."/>
            <person name="Deng X."/>
            <person name="Kuang T."/>
            <person name="Xiang C."/>
            <person name="Zhu J.K."/>
            <person name="Oliver M.J."/>
            <person name="He Y."/>
        </authorList>
    </citation>
    <scope>NUCLEOTIDE SEQUENCE [LARGE SCALE GENOMIC DNA]</scope>
    <source>
        <strain evidence="3">cv. XS01</strain>
    </source>
</reference>
<feature type="compositionally biased region" description="Polar residues" evidence="1">
    <location>
        <begin position="56"/>
        <end position="74"/>
    </location>
</feature>
<sequence>MADEYSRTLQFPTSDVPEVLDVMVARRLNYLVTSIGAVCGKHRRRYKMPPKRTRAQRSGENSNTESTMQGSENPTLTPAQIAELVATTVAQILASQPTPQPQPDLDQRAEEMRRMREELEN</sequence>
<feature type="compositionally biased region" description="Basic residues" evidence="1">
    <location>
        <begin position="42"/>
        <end position="55"/>
    </location>
</feature>
<gene>
    <name evidence="2" type="ORF">F511_43412</name>
</gene>
<feature type="compositionally biased region" description="Basic and acidic residues" evidence="1">
    <location>
        <begin position="105"/>
        <end position="121"/>
    </location>
</feature>
<name>A0A2Z7CKW0_9LAMI</name>
<dbReference type="Proteomes" id="UP000250235">
    <property type="component" value="Unassembled WGS sequence"/>
</dbReference>
<keyword evidence="3" id="KW-1185">Reference proteome</keyword>
<feature type="region of interest" description="Disordered" evidence="1">
    <location>
        <begin position="92"/>
        <end position="121"/>
    </location>
</feature>
<feature type="region of interest" description="Disordered" evidence="1">
    <location>
        <begin position="42"/>
        <end position="74"/>
    </location>
</feature>
<evidence type="ECO:0000313" key="3">
    <source>
        <dbReference type="Proteomes" id="UP000250235"/>
    </source>
</evidence>
<organism evidence="2 3">
    <name type="scientific">Dorcoceras hygrometricum</name>
    <dbReference type="NCBI Taxonomy" id="472368"/>
    <lineage>
        <taxon>Eukaryota</taxon>
        <taxon>Viridiplantae</taxon>
        <taxon>Streptophyta</taxon>
        <taxon>Embryophyta</taxon>
        <taxon>Tracheophyta</taxon>
        <taxon>Spermatophyta</taxon>
        <taxon>Magnoliopsida</taxon>
        <taxon>eudicotyledons</taxon>
        <taxon>Gunneridae</taxon>
        <taxon>Pentapetalae</taxon>
        <taxon>asterids</taxon>
        <taxon>lamiids</taxon>
        <taxon>Lamiales</taxon>
        <taxon>Gesneriaceae</taxon>
        <taxon>Didymocarpoideae</taxon>
        <taxon>Trichosporeae</taxon>
        <taxon>Loxocarpinae</taxon>
        <taxon>Dorcoceras</taxon>
    </lineage>
</organism>
<evidence type="ECO:0000256" key="1">
    <source>
        <dbReference type="SAM" id="MobiDB-lite"/>
    </source>
</evidence>
<dbReference type="EMBL" id="KQ994740">
    <property type="protein sequence ID" value="KZV47722.1"/>
    <property type="molecule type" value="Genomic_DNA"/>
</dbReference>